<dbReference type="InterPro" id="IPR058591">
    <property type="entry name" value="Gtf3_N"/>
</dbReference>
<evidence type="ECO:0000259" key="3">
    <source>
        <dbReference type="Pfam" id="PF26337"/>
    </source>
</evidence>
<dbReference type="PIRSF" id="PIRSF007023">
    <property type="entry name" value="UDP-Galf_transf"/>
    <property type="match status" value="1"/>
</dbReference>
<feature type="domain" description="Glucosyltransferase 3-like C-terminal" evidence="3">
    <location>
        <begin position="173"/>
        <end position="332"/>
    </location>
</feature>
<accession>A0ABR8PD56</accession>
<dbReference type="InterPro" id="IPR058592">
    <property type="entry name" value="Gtf3_C"/>
</dbReference>
<organism evidence="4 5">
    <name type="scientific">Limosilactobacillus avistercoris</name>
    <dbReference type="NCBI Taxonomy" id="2762243"/>
    <lineage>
        <taxon>Bacteria</taxon>
        <taxon>Bacillati</taxon>
        <taxon>Bacillota</taxon>
        <taxon>Bacilli</taxon>
        <taxon>Lactobacillales</taxon>
        <taxon>Lactobacillaceae</taxon>
        <taxon>Limosilactobacillus</taxon>
    </lineage>
</organism>
<dbReference type="Gene3D" id="3.40.50.2000">
    <property type="entry name" value="Glycogen Phosphorylase B"/>
    <property type="match status" value="2"/>
</dbReference>
<dbReference type="RefSeq" id="WP_191684551.1">
    <property type="nucleotide sequence ID" value="NZ_JACSQW010000013.1"/>
</dbReference>
<dbReference type="EMBL" id="JACSQW010000013">
    <property type="protein sequence ID" value="MBD7895215.1"/>
    <property type="molecule type" value="Genomic_DNA"/>
</dbReference>
<keyword evidence="5" id="KW-1185">Reference proteome</keyword>
<dbReference type="GO" id="GO:0016740">
    <property type="term" value="F:transferase activity"/>
    <property type="evidence" value="ECO:0007669"/>
    <property type="project" value="UniProtKB-KW"/>
</dbReference>
<evidence type="ECO:0000313" key="5">
    <source>
        <dbReference type="Proteomes" id="UP000616837"/>
    </source>
</evidence>
<sequence>MKKIVFTVADYGDGNDAGPKAKRDVDYFLSQNGFEIIHQQLNNKSKLDKLKSAYWTIPHLFNRVDKFDELFFQYPTYSSYVMKKLIKRMRLKSKRLFFIIHDVESLRLFQNDSEYWQGERALFNATDGLIVHNSKMKQWLQENGVTVPMVELGIFDYDNPQEINQASGYDKTICFAGNLAKSKFLNKIDLEKSRMEIFGSNPSKQYLEGVSYQGQLSPDELPKKLTQNFGLVWDGDELDTCGGKFGNYMRYNNPHKVSLYLSSGQPVIIWKEAALANFILKNKLGVAVSSLETLDGILENITEEQYSEMKMNTIKIAKSLRKGEFIKKAVEKIEIITQ</sequence>
<dbReference type="SUPFAM" id="SSF53756">
    <property type="entry name" value="UDP-Glycosyltransferase/glycogen phosphorylase"/>
    <property type="match status" value="1"/>
</dbReference>
<evidence type="ECO:0000259" key="2">
    <source>
        <dbReference type="Pfam" id="PF26334"/>
    </source>
</evidence>
<feature type="domain" description="Glucosyltransferase 3-like N-terminal" evidence="2">
    <location>
        <begin position="12"/>
        <end position="154"/>
    </location>
</feature>
<evidence type="ECO:0000256" key="1">
    <source>
        <dbReference type="ARBA" id="ARBA00022679"/>
    </source>
</evidence>
<keyword evidence="1 4" id="KW-0808">Transferase</keyword>
<protein>
    <submittedName>
        <fullName evidence="4">Sugar transferase</fullName>
    </submittedName>
</protein>
<dbReference type="Pfam" id="PF26334">
    <property type="entry name" value="Gtf3_N"/>
    <property type="match status" value="1"/>
</dbReference>
<dbReference type="Pfam" id="PF26337">
    <property type="entry name" value="Gtf3_C"/>
    <property type="match status" value="1"/>
</dbReference>
<proteinExistence type="predicted"/>
<gene>
    <name evidence="4" type="ORF">H9564_05780</name>
</gene>
<name>A0ABR8PD56_9LACO</name>
<comment type="caution">
    <text evidence="4">The sequence shown here is derived from an EMBL/GenBank/DDBJ whole genome shotgun (WGS) entry which is preliminary data.</text>
</comment>
<dbReference type="Proteomes" id="UP000616837">
    <property type="component" value="Unassembled WGS sequence"/>
</dbReference>
<evidence type="ECO:0000313" key="4">
    <source>
        <dbReference type="EMBL" id="MBD7895215.1"/>
    </source>
</evidence>
<reference evidence="4 5" key="1">
    <citation type="submission" date="2020-08" db="EMBL/GenBank/DDBJ databases">
        <title>A Genomic Blueprint of the Chicken Gut Microbiome.</title>
        <authorList>
            <person name="Gilroy R."/>
            <person name="Ravi A."/>
            <person name="Getino M."/>
            <person name="Pursley I."/>
            <person name="Horton D.L."/>
            <person name="Alikhan N.-F."/>
            <person name="Baker D."/>
            <person name="Gharbi K."/>
            <person name="Hall N."/>
            <person name="Watson M."/>
            <person name="Adriaenssens E.M."/>
            <person name="Foster-Nyarko E."/>
            <person name="Jarju S."/>
            <person name="Secka A."/>
            <person name="Antonio M."/>
            <person name="Oren A."/>
            <person name="Chaudhuri R."/>
            <person name="La Ragione R.M."/>
            <person name="Hildebrand F."/>
            <person name="Pallen M.J."/>
        </authorList>
    </citation>
    <scope>NUCLEOTIDE SEQUENCE [LARGE SCALE GENOMIC DNA]</scope>
    <source>
        <strain evidence="4 5">Sa3CUN2</strain>
    </source>
</reference>